<feature type="compositionally biased region" description="Low complexity" evidence="1">
    <location>
        <begin position="378"/>
        <end position="390"/>
    </location>
</feature>
<dbReference type="NCBIfam" id="TIGR00266">
    <property type="entry name" value="TIGR00266 family protein"/>
    <property type="match status" value="1"/>
</dbReference>
<dbReference type="Proteomes" id="UP000693970">
    <property type="component" value="Unassembled WGS sequence"/>
</dbReference>
<dbReference type="OrthoDB" id="1705416at2759"/>
<feature type="region of interest" description="Disordered" evidence="1">
    <location>
        <begin position="357"/>
        <end position="453"/>
    </location>
</feature>
<evidence type="ECO:0000256" key="1">
    <source>
        <dbReference type="SAM" id="MobiDB-lite"/>
    </source>
</evidence>
<proteinExistence type="predicted"/>
<organism evidence="2 3">
    <name type="scientific">Nitzschia inconspicua</name>
    <dbReference type="NCBI Taxonomy" id="303405"/>
    <lineage>
        <taxon>Eukaryota</taxon>
        <taxon>Sar</taxon>
        <taxon>Stramenopiles</taxon>
        <taxon>Ochrophyta</taxon>
        <taxon>Bacillariophyta</taxon>
        <taxon>Bacillariophyceae</taxon>
        <taxon>Bacillariophycidae</taxon>
        <taxon>Bacillariales</taxon>
        <taxon>Bacillariaceae</taxon>
        <taxon>Nitzschia</taxon>
    </lineage>
</organism>
<feature type="region of interest" description="Disordered" evidence="1">
    <location>
        <begin position="295"/>
        <end position="315"/>
    </location>
</feature>
<dbReference type="PANTHER" id="PTHR43657">
    <property type="entry name" value="TRYPTOPHAN RNA-BINDING ATTENUATOR PROTEIN-LIKE PROTEIN"/>
    <property type="match status" value="1"/>
</dbReference>
<evidence type="ECO:0000313" key="3">
    <source>
        <dbReference type="Proteomes" id="UP000693970"/>
    </source>
</evidence>
<dbReference type="EMBL" id="JAGRRH010000021">
    <property type="protein sequence ID" value="KAG7346209.1"/>
    <property type="molecule type" value="Genomic_DNA"/>
</dbReference>
<accession>A0A9K3KN61</accession>
<sequence>MLSRSSSFMRTRQRMQHAIPPLVEAMTATIPRASFHRCLSSQLVPQNDSESTLPSKLIDFSVSAKIEGEESQIAIVKLRPGETLRAESGAMLYMTKGVEMATSLQSASTAFSRMMTGQNVFLTEFTYTEDKEGQVGLGTDFPSKIIRISLQDYGGSIIAQRGAYLASNPSVDIQMEFTKKFSTGFFGGQGFILQRLSGEGDVLVKAGGTLVERELADGEILRVTSGSIVAFESSVEYDIQMMPGIKNAMFGGEGLFVTSLTGPGKIWLQGMPPDRMIAEIASRVPAGSGFGPVIPLGGSGGSGGEGGGDTGGAVDGAAGDVGAAGMTGGAAAAGNEMAGEKGAATDDAINADRQATVASSGMMGDDDSTRAEFPGTVSTDSNTSDSSSNSGYQETTFTDDGTTYSSSNEPNFDDGSSFSTTNDDSFGQQQLDDSFGDSGETEIFDTGGAEDAAEAASSSASSIFSTLWDFFSGDE</sequence>
<feature type="compositionally biased region" description="Gly residues" evidence="1">
    <location>
        <begin position="297"/>
        <end position="314"/>
    </location>
</feature>
<reference evidence="2" key="2">
    <citation type="submission" date="2021-04" db="EMBL/GenBank/DDBJ databases">
        <authorList>
            <person name="Podell S."/>
        </authorList>
    </citation>
    <scope>NUCLEOTIDE SEQUENCE</scope>
    <source>
        <strain evidence="2">Hildebrandi</strain>
    </source>
</reference>
<gene>
    <name evidence="2" type="ORF">IV203_005277</name>
</gene>
<protein>
    <submittedName>
        <fullName evidence="2">TIGR00266 family protein</fullName>
    </submittedName>
</protein>
<feature type="compositionally biased region" description="Polar residues" evidence="1">
    <location>
        <begin position="391"/>
        <end position="432"/>
    </location>
</feature>
<comment type="caution">
    <text evidence="2">The sequence shown here is derived from an EMBL/GenBank/DDBJ whole genome shotgun (WGS) entry which is preliminary data.</text>
</comment>
<evidence type="ECO:0000313" key="2">
    <source>
        <dbReference type="EMBL" id="KAG7346209.1"/>
    </source>
</evidence>
<dbReference type="InterPro" id="IPR002838">
    <property type="entry name" value="AIM24"/>
</dbReference>
<keyword evidence="3" id="KW-1185">Reference proteome</keyword>
<dbReference type="PANTHER" id="PTHR43657:SF1">
    <property type="entry name" value="ALTERED INHERITANCE OF MITOCHONDRIA PROTEIN 24, MITOCHONDRIAL"/>
    <property type="match status" value="1"/>
</dbReference>
<dbReference type="Pfam" id="PF01987">
    <property type="entry name" value="AIM24"/>
    <property type="match status" value="1"/>
</dbReference>
<dbReference type="AlphaFoldDB" id="A0A9K3KN61"/>
<reference evidence="2" key="1">
    <citation type="journal article" date="2021" name="Sci. Rep.">
        <title>Diploid genomic architecture of Nitzschia inconspicua, an elite biomass production diatom.</title>
        <authorList>
            <person name="Oliver A."/>
            <person name="Podell S."/>
            <person name="Pinowska A."/>
            <person name="Traller J.C."/>
            <person name="Smith S.R."/>
            <person name="McClure R."/>
            <person name="Beliaev A."/>
            <person name="Bohutskyi P."/>
            <person name="Hill E.A."/>
            <person name="Rabines A."/>
            <person name="Zheng H."/>
            <person name="Allen L.Z."/>
            <person name="Kuo A."/>
            <person name="Grigoriev I.V."/>
            <person name="Allen A.E."/>
            <person name="Hazlebeck D."/>
            <person name="Allen E.E."/>
        </authorList>
    </citation>
    <scope>NUCLEOTIDE SEQUENCE</scope>
    <source>
        <strain evidence="2">Hildebrandi</strain>
    </source>
</reference>
<name>A0A9K3KN61_9STRA</name>